<protein>
    <submittedName>
        <fullName evidence="6">Transcriptional regulator, TetR family</fullName>
    </submittedName>
</protein>
<evidence type="ECO:0000259" key="5">
    <source>
        <dbReference type="PROSITE" id="PS50977"/>
    </source>
</evidence>
<dbReference type="HOGENOM" id="CLU_069356_12_2_7"/>
<feature type="domain" description="HTH tetR-type" evidence="5">
    <location>
        <begin position="1"/>
        <end position="61"/>
    </location>
</feature>
<dbReference type="PANTHER" id="PTHR30055">
    <property type="entry name" value="HTH-TYPE TRANSCRIPTIONAL REGULATOR RUTR"/>
    <property type="match status" value="1"/>
</dbReference>
<dbReference type="SUPFAM" id="SSF46689">
    <property type="entry name" value="Homeodomain-like"/>
    <property type="match status" value="1"/>
</dbReference>
<gene>
    <name evidence="6" type="ORF">DND132_0407</name>
</gene>
<dbReference type="InterPro" id="IPR009057">
    <property type="entry name" value="Homeodomain-like_sf"/>
</dbReference>
<reference evidence="6 7" key="1">
    <citation type="journal article" date="2011" name="J. Bacteriol.">
        <title>Genome sequence of the mercury-methylating strain Desulfovibrio desulfuricans ND132.</title>
        <authorList>
            <person name="Brown S.D."/>
            <person name="Gilmour C.C."/>
            <person name="Kucken A.M."/>
            <person name="Wall J.D."/>
            <person name="Elias D.A."/>
            <person name="Brandt C.C."/>
            <person name="Podar M."/>
            <person name="Chertkov O."/>
            <person name="Held B."/>
            <person name="Bruce D.C."/>
            <person name="Detter J.C."/>
            <person name="Tapia R."/>
            <person name="Han C.S."/>
            <person name="Goodwin L.A."/>
            <person name="Cheng J.F."/>
            <person name="Pitluck S."/>
            <person name="Woyke T."/>
            <person name="Mikhailova N."/>
            <person name="Ivanova N.N."/>
            <person name="Han J."/>
            <person name="Lucas S."/>
            <person name="Lapidus A.L."/>
            <person name="Land M.L."/>
            <person name="Hauser L.J."/>
            <person name="Palumbo A.V."/>
        </authorList>
    </citation>
    <scope>NUCLEOTIDE SEQUENCE [LARGE SCALE GENOMIC DNA]</scope>
    <source>
        <strain evidence="6 7">ND132</strain>
    </source>
</reference>
<evidence type="ECO:0000256" key="3">
    <source>
        <dbReference type="ARBA" id="ARBA00023163"/>
    </source>
</evidence>
<dbReference type="Gene3D" id="1.10.357.10">
    <property type="entry name" value="Tetracycline Repressor, domain 2"/>
    <property type="match status" value="1"/>
</dbReference>
<evidence type="ECO:0000256" key="1">
    <source>
        <dbReference type="ARBA" id="ARBA00023015"/>
    </source>
</evidence>
<sequence length="189" mass="20794">MTKKEGILLAAQELFARCGYAGTTMKMVAEQAGVASGLVFHYYDSKENLFMEAGAELINDMVGALHQATDGTSTGCEAMGTFVRAYLDFTIEHEKTFPTIIRCSPFSDDNPDLDREKIAAKFLDLIYIIEDILRRGIADGSIKALPVAQTAFMVYGVIVGAVRTRFLTPYDIPGLFAEAREFVLRSICV</sequence>
<dbReference type="InterPro" id="IPR036271">
    <property type="entry name" value="Tet_transcr_reg_TetR-rel_C_sf"/>
</dbReference>
<dbReference type="InterPro" id="IPR001647">
    <property type="entry name" value="HTH_TetR"/>
</dbReference>
<dbReference type="PROSITE" id="PS50977">
    <property type="entry name" value="HTH_TETR_2"/>
    <property type="match status" value="1"/>
</dbReference>
<dbReference type="AlphaFoldDB" id="F0JF68"/>
<keyword evidence="1" id="KW-0805">Transcription regulation</keyword>
<dbReference type="GO" id="GO:0003700">
    <property type="term" value="F:DNA-binding transcription factor activity"/>
    <property type="evidence" value="ECO:0007669"/>
    <property type="project" value="TreeGrafter"/>
</dbReference>
<keyword evidence="2 4" id="KW-0238">DNA-binding</keyword>
<organism evidence="6 7">
    <name type="scientific">Pseudodesulfovibrio mercurii</name>
    <dbReference type="NCBI Taxonomy" id="641491"/>
    <lineage>
        <taxon>Bacteria</taxon>
        <taxon>Pseudomonadati</taxon>
        <taxon>Thermodesulfobacteriota</taxon>
        <taxon>Desulfovibrionia</taxon>
        <taxon>Desulfovibrionales</taxon>
        <taxon>Desulfovibrionaceae</taxon>
    </lineage>
</organism>
<keyword evidence="3" id="KW-0804">Transcription</keyword>
<dbReference type="STRING" id="641491.DND132_0407"/>
<dbReference type="PANTHER" id="PTHR30055:SF234">
    <property type="entry name" value="HTH-TYPE TRANSCRIPTIONAL REGULATOR BETI"/>
    <property type="match status" value="1"/>
</dbReference>
<proteinExistence type="predicted"/>
<evidence type="ECO:0000313" key="7">
    <source>
        <dbReference type="Proteomes" id="UP000007845"/>
    </source>
</evidence>
<dbReference type="PRINTS" id="PR00455">
    <property type="entry name" value="HTHTETR"/>
</dbReference>
<keyword evidence="7" id="KW-1185">Reference proteome</keyword>
<evidence type="ECO:0000256" key="4">
    <source>
        <dbReference type="PROSITE-ProRule" id="PRU00335"/>
    </source>
</evidence>
<dbReference type="SUPFAM" id="SSF48498">
    <property type="entry name" value="Tetracyclin repressor-like, C-terminal domain"/>
    <property type="match status" value="1"/>
</dbReference>
<evidence type="ECO:0000313" key="6">
    <source>
        <dbReference type="EMBL" id="EGB13624.1"/>
    </source>
</evidence>
<evidence type="ECO:0000256" key="2">
    <source>
        <dbReference type="ARBA" id="ARBA00023125"/>
    </source>
</evidence>
<dbReference type="OrthoDB" id="5511609at2"/>
<dbReference type="eggNOG" id="COG1309">
    <property type="taxonomic scope" value="Bacteria"/>
</dbReference>
<dbReference type="Pfam" id="PF00440">
    <property type="entry name" value="TetR_N"/>
    <property type="match status" value="1"/>
</dbReference>
<accession>F0JF68</accession>
<dbReference type="SMR" id="F0JF68"/>
<dbReference type="Proteomes" id="UP000007845">
    <property type="component" value="Chromosome"/>
</dbReference>
<dbReference type="RefSeq" id="WP_014321052.1">
    <property type="nucleotide sequence ID" value="NC_016803.1"/>
</dbReference>
<dbReference type="Gene3D" id="1.10.10.60">
    <property type="entry name" value="Homeodomain-like"/>
    <property type="match status" value="1"/>
</dbReference>
<feature type="DNA-binding region" description="H-T-H motif" evidence="4">
    <location>
        <begin position="24"/>
        <end position="43"/>
    </location>
</feature>
<dbReference type="InterPro" id="IPR050109">
    <property type="entry name" value="HTH-type_TetR-like_transc_reg"/>
</dbReference>
<dbReference type="GO" id="GO:0000976">
    <property type="term" value="F:transcription cis-regulatory region binding"/>
    <property type="evidence" value="ECO:0007669"/>
    <property type="project" value="TreeGrafter"/>
</dbReference>
<dbReference type="EMBL" id="CP003220">
    <property type="protein sequence ID" value="EGB13624.1"/>
    <property type="molecule type" value="Genomic_DNA"/>
</dbReference>
<dbReference type="KEGG" id="ddn:DND132_0407"/>
<name>F0JF68_9BACT</name>